<organism evidence="5">
    <name type="scientific">Nippostrongylus brasiliensis</name>
    <name type="common">Rat hookworm</name>
    <dbReference type="NCBI Taxonomy" id="27835"/>
    <lineage>
        <taxon>Eukaryota</taxon>
        <taxon>Metazoa</taxon>
        <taxon>Ecdysozoa</taxon>
        <taxon>Nematoda</taxon>
        <taxon>Chromadorea</taxon>
        <taxon>Rhabditida</taxon>
        <taxon>Rhabditina</taxon>
        <taxon>Rhabditomorpha</taxon>
        <taxon>Strongyloidea</taxon>
        <taxon>Heligmosomidae</taxon>
        <taxon>Nippostrongylus</taxon>
    </lineage>
</organism>
<reference evidence="3 4" key="2">
    <citation type="submission" date="2018-11" db="EMBL/GenBank/DDBJ databases">
        <authorList>
            <consortium name="Pathogen Informatics"/>
        </authorList>
    </citation>
    <scope>NUCLEOTIDE SEQUENCE [LARGE SCALE GENOMIC DNA]</scope>
</reference>
<dbReference type="AlphaFoldDB" id="A0A158R2N3"/>
<accession>A0A158R2N3</accession>
<dbReference type="InterPro" id="IPR029071">
    <property type="entry name" value="Ubiquitin-like_domsf"/>
</dbReference>
<feature type="compositionally biased region" description="Acidic residues" evidence="1">
    <location>
        <begin position="120"/>
        <end position="130"/>
    </location>
</feature>
<feature type="domain" description="Ubiquitin-like" evidence="2">
    <location>
        <begin position="198"/>
        <end position="272"/>
    </location>
</feature>
<gene>
    <name evidence="3" type="ORF">NBR_LOCUS16384</name>
</gene>
<feature type="compositionally biased region" description="Low complexity" evidence="1">
    <location>
        <begin position="108"/>
        <end position="119"/>
    </location>
</feature>
<dbReference type="EMBL" id="UYSL01022171">
    <property type="protein sequence ID" value="VDL79979.1"/>
    <property type="molecule type" value="Genomic_DNA"/>
</dbReference>
<evidence type="ECO:0000259" key="2">
    <source>
        <dbReference type="PROSITE" id="PS50053"/>
    </source>
</evidence>
<dbReference type="SUPFAM" id="SSF54236">
    <property type="entry name" value="Ubiquitin-like"/>
    <property type="match status" value="1"/>
</dbReference>
<feature type="region of interest" description="Disordered" evidence="1">
    <location>
        <begin position="108"/>
        <end position="153"/>
    </location>
</feature>
<dbReference type="Pfam" id="PF00240">
    <property type="entry name" value="ubiquitin"/>
    <property type="match status" value="1"/>
</dbReference>
<dbReference type="WBParaSite" id="NBR_0001638301-mRNA-1">
    <property type="protein sequence ID" value="NBR_0001638301-mRNA-1"/>
    <property type="gene ID" value="NBR_0001638301"/>
</dbReference>
<name>A0A158R2N3_NIPBR</name>
<dbReference type="PROSITE" id="PS50053">
    <property type="entry name" value="UBIQUITIN_2"/>
    <property type="match status" value="1"/>
</dbReference>
<dbReference type="Gene3D" id="3.10.20.90">
    <property type="entry name" value="Phosphatidylinositol 3-kinase Catalytic Subunit, Chain A, domain 1"/>
    <property type="match status" value="1"/>
</dbReference>
<feature type="region of interest" description="Disordered" evidence="1">
    <location>
        <begin position="61"/>
        <end position="83"/>
    </location>
</feature>
<evidence type="ECO:0000256" key="1">
    <source>
        <dbReference type="SAM" id="MobiDB-lite"/>
    </source>
</evidence>
<keyword evidence="4" id="KW-1185">Reference proteome</keyword>
<proteinExistence type="predicted"/>
<protein>
    <submittedName>
        <fullName evidence="5">Ubiquitin-like domain-containing protein</fullName>
    </submittedName>
</protein>
<evidence type="ECO:0000313" key="3">
    <source>
        <dbReference type="EMBL" id="VDL79979.1"/>
    </source>
</evidence>
<dbReference type="CDD" id="cd17039">
    <property type="entry name" value="Ubl_ubiquitin_like"/>
    <property type="match status" value="1"/>
</dbReference>
<sequence length="328" mass="36010">MWFSGLIVTAAANEDPSSVWFASEFLPSVFRCGYCDQIDPAIDHVSTVHWKRLSKSMPLKKKVEPTAESAPNNVTKADAEENTGQSRIAVEIELQDVNGAVAMEQSSAESACVTSSESSSDLETEGESCLEEGAASAKDADNPDRCVVSPTPNPAQEQSYVNVVLSVPDDVVDEFRFGERLPPEFQRLFPELATARVMQISAKLLGGKDDVVTFDLMAECQIRHLKRKLADEFLLPFGSFKVLNAGKPLHDDEVELPAAGLKDGAKLTVVINSGEAADITPEMESRMKVILGELATPINMLRLQRSIQNYVNFMSLDDINRFARKREV</sequence>
<reference evidence="5" key="1">
    <citation type="submission" date="2016-04" db="UniProtKB">
        <authorList>
            <consortium name="WormBaseParasite"/>
        </authorList>
    </citation>
    <scope>IDENTIFICATION</scope>
</reference>
<dbReference type="InterPro" id="IPR000626">
    <property type="entry name" value="Ubiquitin-like_dom"/>
</dbReference>
<dbReference type="STRING" id="27835.A0A158R2N3"/>
<dbReference type="Proteomes" id="UP000271162">
    <property type="component" value="Unassembled WGS sequence"/>
</dbReference>
<evidence type="ECO:0000313" key="4">
    <source>
        <dbReference type="Proteomes" id="UP000271162"/>
    </source>
</evidence>
<evidence type="ECO:0000313" key="5">
    <source>
        <dbReference type="WBParaSite" id="NBR_0001638301-mRNA-1"/>
    </source>
</evidence>